<dbReference type="SUPFAM" id="SSF110849">
    <property type="entry name" value="ParB/Sulfiredoxin"/>
    <property type="match status" value="1"/>
</dbReference>
<dbReference type="InterPro" id="IPR036086">
    <property type="entry name" value="ParB/Sulfiredoxin_sf"/>
</dbReference>
<sequence>MDRDRLISVLEAIRFERPLPLIEVTVSPGGAQPQYWLYHGRHRLAASVATGLSLVPAVVVRTLEDIKRDEGVT</sequence>
<proteinExistence type="predicted"/>
<keyword evidence="2" id="KW-1185">Reference proteome</keyword>
<protein>
    <recommendedName>
        <fullName evidence="3">ParB/Sulfiredoxin domain-containing protein</fullName>
    </recommendedName>
</protein>
<comment type="caution">
    <text evidence="1">The sequence shown here is derived from an EMBL/GenBank/DDBJ whole genome shotgun (WGS) entry which is preliminary data.</text>
</comment>
<name>A0A512NJD0_9HYPH</name>
<accession>A0A512NJD0</accession>
<organism evidence="1 2">
    <name type="scientific">Reyranella soli</name>
    <dbReference type="NCBI Taxonomy" id="1230389"/>
    <lineage>
        <taxon>Bacteria</taxon>
        <taxon>Pseudomonadati</taxon>
        <taxon>Pseudomonadota</taxon>
        <taxon>Alphaproteobacteria</taxon>
        <taxon>Hyphomicrobiales</taxon>
        <taxon>Reyranellaceae</taxon>
        <taxon>Reyranella</taxon>
    </lineage>
</organism>
<dbReference type="AlphaFoldDB" id="A0A512NJD0"/>
<gene>
    <name evidence="1" type="ORF">RSO01_62240</name>
</gene>
<dbReference type="EMBL" id="BKAJ01000118">
    <property type="protein sequence ID" value="GEP59058.1"/>
    <property type="molecule type" value="Genomic_DNA"/>
</dbReference>
<evidence type="ECO:0008006" key="3">
    <source>
        <dbReference type="Google" id="ProtNLM"/>
    </source>
</evidence>
<dbReference type="Proteomes" id="UP000321058">
    <property type="component" value="Unassembled WGS sequence"/>
</dbReference>
<evidence type="ECO:0000313" key="1">
    <source>
        <dbReference type="EMBL" id="GEP59058.1"/>
    </source>
</evidence>
<evidence type="ECO:0000313" key="2">
    <source>
        <dbReference type="Proteomes" id="UP000321058"/>
    </source>
</evidence>
<reference evidence="1 2" key="1">
    <citation type="submission" date="2019-07" db="EMBL/GenBank/DDBJ databases">
        <title>Whole genome shotgun sequence of Reyranella soli NBRC 108950.</title>
        <authorList>
            <person name="Hosoyama A."/>
            <person name="Uohara A."/>
            <person name="Ohji S."/>
            <person name="Ichikawa N."/>
        </authorList>
    </citation>
    <scope>NUCLEOTIDE SEQUENCE [LARGE SCALE GENOMIC DNA]</scope>
    <source>
        <strain evidence="1 2">NBRC 108950</strain>
    </source>
</reference>